<comment type="caution">
    <text evidence="2">The sequence shown here is derived from an EMBL/GenBank/DDBJ whole genome shotgun (WGS) entry which is preliminary data.</text>
</comment>
<name>A0A9P6ZJX2_9AGAM</name>
<evidence type="ECO:0000256" key="1">
    <source>
        <dbReference type="SAM" id="MobiDB-lite"/>
    </source>
</evidence>
<dbReference type="AlphaFoldDB" id="A0A9P6ZJX2"/>
<organism evidence="2 3">
    <name type="scientific">Suillus placidus</name>
    <dbReference type="NCBI Taxonomy" id="48579"/>
    <lineage>
        <taxon>Eukaryota</taxon>
        <taxon>Fungi</taxon>
        <taxon>Dikarya</taxon>
        <taxon>Basidiomycota</taxon>
        <taxon>Agaricomycotina</taxon>
        <taxon>Agaricomycetes</taxon>
        <taxon>Agaricomycetidae</taxon>
        <taxon>Boletales</taxon>
        <taxon>Suillineae</taxon>
        <taxon>Suillaceae</taxon>
        <taxon>Suillus</taxon>
    </lineage>
</organism>
<gene>
    <name evidence="2" type="ORF">EV702DRAFT_1144642</name>
</gene>
<dbReference type="Proteomes" id="UP000714275">
    <property type="component" value="Unassembled WGS sequence"/>
</dbReference>
<evidence type="ECO:0000313" key="3">
    <source>
        <dbReference type="Proteomes" id="UP000714275"/>
    </source>
</evidence>
<dbReference type="OrthoDB" id="2681292at2759"/>
<proteinExistence type="predicted"/>
<feature type="region of interest" description="Disordered" evidence="1">
    <location>
        <begin position="332"/>
        <end position="352"/>
    </location>
</feature>
<evidence type="ECO:0000313" key="2">
    <source>
        <dbReference type="EMBL" id="KAG1768429.1"/>
    </source>
</evidence>
<protein>
    <submittedName>
        <fullName evidence="2">Uncharacterized protein</fullName>
    </submittedName>
</protein>
<dbReference type="EMBL" id="JABBWD010000079">
    <property type="protein sequence ID" value="KAG1768429.1"/>
    <property type="molecule type" value="Genomic_DNA"/>
</dbReference>
<sequence>MPCHTLPKSFALKRMDSPASSDGRASIKKPRPILRDLRNTLALQATESSRYIIEQGFPFDTSSFSVTEGPSSLERHRHHHGNGKYRLSTIALPVTPHTAPSLNMLGYAHVDALAFHVSNCDTPAEEENIFSNKRSSLMNVSYSDHGNPNIDNTSSPLESKHADIHHCTKPLNPRSAPLNRRVIDQKALLFTIPPCSPTLPLSPPIASSSPISDLLSKRSGRMFRLVPTQNDRFVHAVATDRTDYHIESPLESPCSSSPTHIGFPPDMLALLQELDELAGWVQDFPYPEGASQAHEILTIDSTVPVSCPHVLQRLGNDLGDHFQQQPVLPDKGKRRRLTESTDDMSECQFPTSRSAIPPITPVARRQSVRYIYEPRVHIIPSFHIIYS</sequence>
<reference evidence="2" key="1">
    <citation type="journal article" date="2020" name="New Phytol.">
        <title>Comparative genomics reveals dynamic genome evolution in host specialist ectomycorrhizal fungi.</title>
        <authorList>
            <person name="Lofgren L.A."/>
            <person name="Nguyen N.H."/>
            <person name="Vilgalys R."/>
            <person name="Ruytinx J."/>
            <person name="Liao H.L."/>
            <person name="Branco S."/>
            <person name="Kuo A."/>
            <person name="LaButti K."/>
            <person name="Lipzen A."/>
            <person name="Andreopoulos W."/>
            <person name="Pangilinan J."/>
            <person name="Riley R."/>
            <person name="Hundley H."/>
            <person name="Na H."/>
            <person name="Barry K."/>
            <person name="Grigoriev I.V."/>
            <person name="Stajich J.E."/>
            <person name="Kennedy P.G."/>
        </authorList>
    </citation>
    <scope>NUCLEOTIDE SEQUENCE</scope>
    <source>
        <strain evidence="2">DOB743</strain>
    </source>
</reference>
<accession>A0A9P6ZJX2</accession>
<keyword evidence="3" id="KW-1185">Reference proteome</keyword>